<dbReference type="InterPro" id="IPR013762">
    <property type="entry name" value="Integrase-like_cat_sf"/>
</dbReference>
<sequence>MAWIRGRGVPTLNHLNDFFTVAHAKEEAEEAMMLLDEFVSFLGFKVFLVCVQHDIRLLPTYIASKDNIYVDLLSKGHIRAFQRRCREDRHHSVWIEDRDDWMLLPNLWRPLDVHFGPFTMPGLGPDGPLFCTDDAKGRLEPLTHSVFVAGFRKPAARAGLDPATYTNHSFRRGGATTTFKLQVQDALI</sequence>
<organism evidence="2 3">
    <name type="scientific">Cymbomonas tetramitiformis</name>
    <dbReference type="NCBI Taxonomy" id="36881"/>
    <lineage>
        <taxon>Eukaryota</taxon>
        <taxon>Viridiplantae</taxon>
        <taxon>Chlorophyta</taxon>
        <taxon>Pyramimonadophyceae</taxon>
        <taxon>Pyramimonadales</taxon>
        <taxon>Pyramimonadaceae</taxon>
        <taxon>Cymbomonas</taxon>
    </lineage>
</organism>
<dbReference type="EMBL" id="LGRX02010791">
    <property type="protein sequence ID" value="KAK3269701.1"/>
    <property type="molecule type" value="Genomic_DNA"/>
</dbReference>
<dbReference type="AlphaFoldDB" id="A0AAE0L2H7"/>
<dbReference type="GO" id="GO:0015074">
    <property type="term" value="P:DNA integration"/>
    <property type="evidence" value="ECO:0007669"/>
    <property type="project" value="InterPro"/>
</dbReference>
<dbReference type="GO" id="GO:0006310">
    <property type="term" value="P:DNA recombination"/>
    <property type="evidence" value="ECO:0007669"/>
    <property type="project" value="UniProtKB-KW"/>
</dbReference>
<dbReference type="GO" id="GO:0003677">
    <property type="term" value="F:DNA binding"/>
    <property type="evidence" value="ECO:0007669"/>
    <property type="project" value="InterPro"/>
</dbReference>
<evidence type="ECO:0000313" key="3">
    <source>
        <dbReference type="Proteomes" id="UP001190700"/>
    </source>
</evidence>
<keyword evidence="3" id="KW-1185">Reference proteome</keyword>
<comment type="caution">
    <text evidence="2">The sequence shown here is derived from an EMBL/GenBank/DDBJ whole genome shotgun (WGS) entry which is preliminary data.</text>
</comment>
<protein>
    <submittedName>
        <fullName evidence="2">Uncharacterized protein</fullName>
    </submittedName>
</protein>
<accession>A0AAE0L2H7</accession>
<dbReference type="Proteomes" id="UP001190700">
    <property type="component" value="Unassembled WGS sequence"/>
</dbReference>
<proteinExistence type="predicted"/>
<keyword evidence="1" id="KW-0233">DNA recombination</keyword>
<evidence type="ECO:0000313" key="2">
    <source>
        <dbReference type="EMBL" id="KAK3269701.1"/>
    </source>
</evidence>
<dbReference type="InterPro" id="IPR011010">
    <property type="entry name" value="DNA_brk_join_enz"/>
</dbReference>
<evidence type="ECO:0000256" key="1">
    <source>
        <dbReference type="ARBA" id="ARBA00023172"/>
    </source>
</evidence>
<dbReference type="SUPFAM" id="SSF56349">
    <property type="entry name" value="DNA breaking-rejoining enzymes"/>
    <property type="match status" value="1"/>
</dbReference>
<reference evidence="2 3" key="1">
    <citation type="journal article" date="2015" name="Genome Biol. Evol.">
        <title>Comparative Genomics of a Bacterivorous Green Alga Reveals Evolutionary Causalities and Consequences of Phago-Mixotrophic Mode of Nutrition.</title>
        <authorList>
            <person name="Burns J.A."/>
            <person name="Paasch A."/>
            <person name="Narechania A."/>
            <person name="Kim E."/>
        </authorList>
    </citation>
    <scope>NUCLEOTIDE SEQUENCE [LARGE SCALE GENOMIC DNA]</scope>
    <source>
        <strain evidence="2 3">PLY_AMNH</strain>
    </source>
</reference>
<gene>
    <name evidence="2" type="ORF">CYMTET_21869</name>
</gene>
<name>A0AAE0L2H7_9CHLO</name>
<dbReference type="Gene3D" id="1.10.443.10">
    <property type="entry name" value="Intergrase catalytic core"/>
    <property type="match status" value="1"/>
</dbReference>